<dbReference type="PANTHER" id="PTHR24028:SF146">
    <property type="entry name" value="CADHERIN 96CB, ISOFORM D-RELATED"/>
    <property type="match status" value="1"/>
</dbReference>
<dbReference type="InterPro" id="IPR015919">
    <property type="entry name" value="Cadherin-like_sf"/>
</dbReference>
<keyword evidence="3 7" id="KW-1133">Transmembrane helix</keyword>
<dbReference type="InterPro" id="IPR002126">
    <property type="entry name" value="Cadherin-like_dom"/>
</dbReference>
<dbReference type="InterPro" id="IPR050174">
    <property type="entry name" value="Protocadherin/Cadherin-CA"/>
</dbReference>
<dbReference type="CDD" id="cd11304">
    <property type="entry name" value="Cadherin_repeat"/>
    <property type="match status" value="1"/>
</dbReference>
<proteinExistence type="predicted"/>
<dbReference type="GO" id="GO:0007156">
    <property type="term" value="P:homophilic cell adhesion via plasma membrane adhesion molecules"/>
    <property type="evidence" value="ECO:0007669"/>
    <property type="project" value="InterPro"/>
</dbReference>
<sequence length="574" mass="62237">LLRGRPEDLLLVDIDRVTGQISMRRSVDFEKQSSISLTVIAENEAPLATSPTFGSLMSTTVYHTEASVIISVLNLNDNRPEFVPISPHRKHIIFAWEQLPLAGANQTLRNQRRVCEPIPYRVIDRDCDPTSRVLCCTLELDNTFDGTFGLFEEVPNVLCALKRPPQPRSYKLLLKAHDGTGNDSLSSQIQLSVIVKSEPDYANFMQKRAPVASPQGPRTGAVEVSAAPQEGGGAKADRSGGSGKGTRKGTHQGVQEGQNEGGKLADAISPSSSLTSPSSTHQMKIISVLVSIAGIFCILLLFIIAALKCGLFDSQCEQKTIKGFHFLLIVLTMAPSSRAWNEDYRTLGESYPESAFCVDHKVLAERGNKKRNGHESTYDISVPFNTSSISTTNNGSGYPGNVMSGPHCMGSYQTIPSSPKLTRPLKFVTKPWVVSTYRPSDQLSVEVANHIPLKSTAFMAPDGRLISIEGAEFYGFSEAYQALDPSTFTKSSKKSKEDPGSAEGSKVTFNVEMLPIAQNSETTGGGEGFGRLLKNDILSEKGGGNANDDSEKSIDDNRHDLVVYGKSANHSSFV</sequence>
<dbReference type="STRING" id="60517.A0A0R3W5H6"/>
<dbReference type="AlphaFoldDB" id="A0A0R3W5H6"/>
<evidence type="ECO:0000259" key="8">
    <source>
        <dbReference type="PROSITE" id="PS50268"/>
    </source>
</evidence>
<evidence type="ECO:0000256" key="3">
    <source>
        <dbReference type="ARBA" id="ARBA00022989"/>
    </source>
</evidence>
<evidence type="ECO:0000256" key="7">
    <source>
        <dbReference type="SAM" id="Phobius"/>
    </source>
</evidence>
<feature type="compositionally biased region" description="Low complexity" evidence="6">
    <location>
        <begin position="269"/>
        <end position="278"/>
    </location>
</feature>
<comment type="subcellular location">
    <subcellularLocation>
        <location evidence="1">Membrane</location>
        <topology evidence="1">Single-pass membrane protein</topology>
    </subcellularLocation>
</comment>
<feature type="compositionally biased region" description="Gly residues" evidence="6">
    <location>
        <begin position="230"/>
        <end position="244"/>
    </location>
</feature>
<protein>
    <submittedName>
        <fullName evidence="9">Cadherin domain-containing protein</fullName>
    </submittedName>
</protein>
<evidence type="ECO:0000313" key="9">
    <source>
        <dbReference type="WBParaSite" id="TASK_0000537301-mRNA-1"/>
    </source>
</evidence>
<dbReference type="Gene3D" id="2.60.40.60">
    <property type="entry name" value="Cadherins"/>
    <property type="match status" value="1"/>
</dbReference>
<dbReference type="PRINTS" id="PR00205">
    <property type="entry name" value="CADHERIN"/>
</dbReference>
<keyword evidence="2 7" id="KW-0812">Transmembrane</keyword>
<keyword evidence="5" id="KW-0106">Calcium</keyword>
<feature type="transmembrane region" description="Helical" evidence="7">
    <location>
        <begin position="285"/>
        <end position="307"/>
    </location>
</feature>
<evidence type="ECO:0000256" key="5">
    <source>
        <dbReference type="PROSITE-ProRule" id="PRU00043"/>
    </source>
</evidence>
<evidence type="ECO:0000256" key="4">
    <source>
        <dbReference type="ARBA" id="ARBA00023180"/>
    </source>
</evidence>
<evidence type="ECO:0000256" key="6">
    <source>
        <dbReference type="SAM" id="MobiDB-lite"/>
    </source>
</evidence>
<accession>A0A0R3W5H6</accession>
<organism evidence="9">
    <name type="scientific">Taenia asiatica</name>
    <name type="common">Asian tapeworm</name>
    <dbReference type="NCBI Taxonomy" id="60517"/>
    <lineage>
        <taxon>Eukaryota</taxon>
        <taxon>Metazoa</taxon>
        <taxon>Spiralia</taxon>
        <taxon>Lophotrochozoa</taxon>
        <taxon>Platyhelminthes</taxon>
        <taxon>Cestoda</taxon>
        <taxon>Eucestoda</taxon>
        <taxon>Cyclophyllidea</taxon>
        <taxon>Taeniidae</taxon>
        <taxon>Taenia</taxon>
    </lineage>
</organism>
<feature type="region of interest" description="Disordered" evidence="6">
    <location>
        <begin position="488"/>
        <end position="507"/>
    </location>
</feature>
<dbReference type="SUPFAM" id="SSF49313">
    <property type="entry name" value="Cadherin-like"/>
    <property type="match status" value="1"/>
</dbReference>
<dbReference type="WBParaSite" id="TASK_0000537301-mRNA-1">
    <property type="protein sequence ID" value="TASK_0000537301-mRNA-1"/>
    <property type="gene ID" value="TASK_0000537301"/>
</dbReference>
<evidence type="ECO:0000256" key="2">
    <source>
        <dbReference type="ARBA" id="ARBA00022692"/>
    </source>
</evidence>
<keyword evidence="4" id="KW-0325">Glycoprotein</keyword>
<feature type="region of interest" description="Disordered" evidence="6">
    <location>
        <begin position="209"/>
        <end position="278"/>
    </location>
</feature>
<keyword evidence="7" id="KW-0472">Membrane</keyword>
<dbReference type="GO" id="GO:0005509">
    <property type="term" value="F:calcium ion binding"/>
    <property type="evidence" value="ECO:0007669"/>
    <property type="project" value="UniProtKB-UniRule"/>
</dbReference>
<reference evidence="9" key="1">
    <citation type="submission" date="2017-02" db="UniProtKB">
        <authorList>
            <consortium name="WormBaseParasite"/>
        </authorList>
    </citation>
    <scope>IDENTIFICATION</scope>
</reference>
<dbReference type="PANTHER" id="PTHR24028">
    <property type="entry name" value="CADHERIN-87A"/>
    <property type="match status" value="1"/>
</dbReference>
<dbReference type="PROSITE" id="PS50268">
    <property type="entry name" value="CADHERIN_2"/>
    <property type="match status" value="1"/>
</dbReference>
<name>A0A0R3W5H6_TAEAS</name>
<dbReference type="GO" id="GO:0005886">
    <property type="term" value="C:plasma membrane"/>
    <property type="evidence" value="ECO:0007669"/>
    <property type="project" value="TreeGrafter"/>
</dbReference>
<evidence type="ECO:0000256" key="1">
    <source>
        <dbReference type="ARBA" id="ARBA00004167"/>
    </source>
</evidence>
<feature type="domain" description="Cadherin" evidence="8">
    <location>
        <begin position="1"/>
        <end position="82"/>
    </location>
</feature>